<feature type="compositionally biased region" description="Acidic residues" evidence="3">
    <location>
        <begin position="158"/>
        <end position="167"/>
    </location>
</feature>
<organism evidence="5 6">
    <name type="scientific">Petrolisthes manimaculis</name>
    <dbReference type="NCBI Taxonomy" id="1843537"/>
    <lineage>
        <taxon>Eukaryota</taxon>
        <taxon>Metazoa</taxon>
        <taxon>Ecdysozoa</taxon>
        <taxon>Arthropoda</taxon>
        <taxon>Crustacea</taxon>
        <taxon>Multicrustacea</taxon>
        <taxon>Malacostraca</taxon>
        <taxon>Eumalacostraca</taxon>
        <taxon>Eucarida</taxon>
        <taxon>Decapoda</taxon>
        <taxon>Pleocyemata</taxon>
        <taxon>Anomura</taxon>
        <taxon>Galatheoidea</taxon>
        <taxon>Porcellanidae</taxon>
        <taxon>Petrolisthes</taxon>
    </lineage>
</organism>
<feature type="compositionally biased region" description="Basic and acidic residues" evidence="3">
    <location>
        <begin position="98"/>
        <end position="112"/>
    </location>
</feature>
<feature type="domain" description="UPF0547" evidence="4">
    <location>
        <begin position="12"/>
        <end position="34"/>
    </location>
</feature>
<dbReference type="Proteomes" id="UP001292094">
    <property type="component" value="Unassembled WGS sequence"/>
</dbReference>
<keyword evidence="6" id="KW-1185">Reference proteome</keyword>
<feature type="compositionally biased region" description="Basic residues" evidence="3">
    <location>
        <begin position="145"/>
        <end position="154"/>
    </location>
</feature>
<evidence type="ECO:0000256" key="1">
    <source>
        <dbReference type="ARBA" id="ARBA00008336"/>
    </source>
</evidence>
<comment type="similarity">
    <text evidence="1">Belongs to the UPF0547 family.</text>
</comment>
<dbReference type="PANTHER" id="PTHR31101">
    <property type="entry name" value="UPF0547 PROTEIN C16ORF87"/>
    <property type="match status" value="1"/>
</dbReference>
<dbReference type="InterPro" id="IPR040246">
    <property type="entry name" value="C16orf87-like"/>
</dbReference>
<keyword evidence="2" id="KW-0175">Coiled coil</keyword>
<name>A0AAE1PL01_9EUCA</name>
<evidence type="ECO:0000313" key="6">
    <source>
        <dbReference type="Proteomes" id="UP001292094"/>
    </source>
</evidence>
<dbReference type="AlphaFoldDB" id="A0AAE1PL01"/>
<gene>
    <name evidence="5" type="ORF">Pmani_017846</name>
</gene>
<feature type="compositionally biased region" description="Basic residues" evidence="3">
    <location>
        <begin position="170"/>
        <end position="179"/>
    </location>
</feature>
<dbReference type="EMBL" id="JAWZYT010001619">
    <property type="protein sequence ID" value="KAK4310590.1"/>
    <property type="molecule type" value="Genomic_DNA"/>
</dbReference>
<feature type="compositionally biased region" description="Basic residues" evidence="3">
    <location>
        <begin position="124"/>
        <end position="134"/>
    </location>
</feature>
<reference evidence="5" key="1">
    <citation type="submission" date="2023-11" db="EMBL/GenBank/DDBJ databases">
        <title>Genome assemblies of two species of porcelain crab, Petrolisthes cinctipes and Petrolisthes manimaculis (Anomura: Porcellanidae).</title>
        <authorList>
            <person name="Angst P."/>
        </authorList>
    </citation>
    <scope>NUCLEOTIDE SEQUENCE</scope>
    <source>
        <strain evidence="5">PB745_02</strain>
        <tissue evidence="5">Gill</tissue>
    </source>
</reference>
<evidence type="ECO:0000256" key="2">
    <source>
        <dbReference type="ARBA" id="ARBA00023054"/>
    </source>
</evidence>
<proteinExistence type="inferred from homology"/>
<protein>
    <recommendedName>
        <fullName evidence="4">UPF0547 domain-containing protein</fullName>
    </recommendedName>
</protein>
<comment type="caution">
    <text evidence="5">The sequence shown here is derived from an EMBL/GenBank/DDBJ whole genome shotgun (WGS) entry which is preliminary data.</text>
</comment>
<evidence type="ECO:0000313" key="5">
    <source>
        <dbReference type="EMBL" id="KAK4310590.1"/>
    </source>
</evidence>
<evidence type="ECO:0000256" key="3">
    <source>
        <dbReference type="SAM" id="MobiDB-lite"/>
    </source>
</evidence>
<accession>A0AAE1PL01</accession>
<dbReference type="InterPro" id="IPR018886">
    <property type="entry name" value="UPF0547"/>
</dbReference>
<sequence>MPPKSVNKAVSKKCPECRKQVPVATKHCQCGHQFFEERRKSTASNASEVEELDDGSPKDMKPSRGAAGTTNIGTVGTGTVGGITPTMTKTEIGSPAPEGKRRSERVKREKPNFYDALEYDNQMRKVRGVKARKERQKEDPPHPSGRVKRERKVKNNSEPDEDDDDEPVKEKKKKKKKKNNNNGEKKEEEVDEDIMTGISPEKEMQYSIVLSDINFKLGLNNPRFIKI</sequence>
<dbReference type="Pfam" id="PF10571">
    <property type="entry name" value="UPF0547"/>
    <property type="match status" value="1"/>
</dbReference>
<evidence type="ECO:0000259" key="4">
    <source>
        <dbReference type="Pfam" id="PF10571"/>
    </source>
</evidence>
<feature type="compositionally biased region" description="Low complexity" evidence="3">
    <location>
        <begin position="65"/>
        <end position="74"/>
    </location>
</feature>
<feature type="region of interest" description="Disordered" evidence="3">
    <location>
        <begin position="37"/>
        <end position="197"/>
    </location>
</feature>